<feature type="transmembrane region" description="Helical" evidence="2">
    <location>
        <begin position="111"/>
        <end position="140"/>
    </location>
</feature>
<dbReference type="Proteomes" id="UP000255529">
    <property type="component" value="Unassembled WGS sequence"/>
</dbReference>
<dbReference type="EMBL" id="UGYN01000003">
    <property type="protein sequence ID" value="SUJ85147.1"/>
    <property type="molecule type" value="Genomic_DNA"/>
</dbReference>
<dbReference type="RefSeq" id="WP_115185019.1">
    <property type="nucleotide sequence ID" value="NZ_CAMKUF010000009.1"/>
</dbReference>
<dbReference type="Pfam" id="PF01478">
    <property type="entry name" value="Peptidase_A24"/>
    <property type="match status" value="1"/>
</dbReference>
<dbReference type="GO" id="GO:0005886">
    <property type="term" value="C:plasma membrane"/>
    <property type="evidence" value="ECO:0007669"/>
    <property type="project" value="TreeGrafter"/>
</dbReference>
<keyword evidence="2" id="KW-0812">Transmembrane</keyword>
<feature type="domain" description="Prepilin type IV endopeptidase peptidase" evidence="3">
    <location>
        <begin position="81"/>
        <end position="184"/>
    </location>
</feature>
<dbReference type="InterPro" id="IPR050882">
    <property type="entry name" value="Prepilin_peptidase/N-MTase"/>
</dbReference>
<feature type="transmembrane region" description="Helical" evidence="2">
    <location>
        <begin position="70"/>
        <end position="91"/>
    </location>
</feature>
<gene>
    <name evidence="4" type="primary">pppA</name>
    <name evidence="4" type="ORF">NCTC11544_05839</name>
</gene>
<dbReference type="Gene3D" id="1.20.120.1220">
    <property type="match status" value="1"/>
</dbReference>
<dbReference type="InterPro" id="IPR000045">
    <property type="entry name" value="Prepilin_IV_endopep_pep"/>
</dbReference>
<dbReference type="AlphaFoldDB" id="A0A380D723"/>
<feature type="transmembrane region" description="Helical" evidence="2">
    <location>
        <begin position="160"/>
        <end position="186"/>
    </location>
</feature>
<comment type="similarity">
    <text evidence="1">Belongs to the peptidase A24 family.</text>
</comment>
<name>A0A380D723_9GAMM</name>
<feature type="transmembrane region" description="Helical" evidence="2">
    <location>
        <begin position="198"/>
        <end position="221"/>
    </location>
</feature>
<proteinExistence type="inferred from homology"/>
<sequence>MAMYLLKITLLIGFASVFLVILTQPLVNQAKQFLLEHHGPPLTQLQVRSVTITFVGTGTVLIATTTLAGFPWLGAVKIIGLLAWGIPMVLLDMRNYWLPLRYTNGFWLTGLLFTFLPESSLTITTALIGSGSMFIFLYAFHYGAKRLRGDEGFGMGDVHLIAALCAWLPWQLASLLSGCAFLLFIAGALLTNKSPQPYAPWLFALLAGLAGCFPHSTILGVL</sequence>
<keyword evidence="2" id="KW-0472">Membrane</keyword>
<evidence type="ECO:0000256" key="2">
    <source>
        <dbReference type="SAM" id="Phobius"/>
    </source>
</evidence>
<keyword evidence="2" id="KW-1133">Transmembrane helix</keyword>
<dbReference type="PANTHER" id="PTHR30487">
    <property type="entry name" value="TYPE 4 PREPILIN-LIKE PROTEINS LEADER PEPTIDE-PROCESSING ENZYME"/>
    <property type="match status" value="1"/>
</dbReference>
<protein>
    <submittedName>
        <fullName evidence="4">Leader peptidase pppA</fullName>
    </submittedName>
</protein>
<dbReference type="PANTHER" id="PTHR30487:SF0">
    <property type="entry name" value="PREPILIN LEADER PEPTIDASE_N-METHYLTRANSFERASE-RELATED"/>
    <property type="match status" value="1"/>
</dbReference>
<evidence type="ECO:0000259" key="3">
    <source>
        <dbReference type="Pfam" id="PF01478"/>
    </source>
</evidence>
<evidence type="ECO:0000313" key="4">
    <source>
        <dbReference type="EMBL" id="SUJ85147.1"/>
    </source>
</evidence>
<reference evidence="4 5" key="1">
    <citation type="submission" date="2018-06" db="EMBL/GenBank/DDBJ databases">
        <authorList>
            <consortium name="Pathogen Informatics"/>
            <person name="Doyle S."/>
        </authorList>
    </citation>
    <scope>NUCLEOTIDE SEQUENCE [LARGE SCALE GENOMIC DNA]</scope>
    <source>
        <strain evidence="4 5">NCTC11544</strain>
    </source>
</reference>
<accession>A0A380D723</accession>
<evidence type="ECO:0000313" key="5">
    <source>
        <dbReference type="Proteomes" id="UP000255529"/>
    </source>
</evidence>
<evidence type="ECO:0000256" key="1">
    <source>
        <dbReference type="ARBA" id="ARBA00005801"/>
    </source>
</evidence>
<dbReference type="GO" id="GO:0004190">
    <property type="term" value="F:aspartic-type endopeptidase activity"/>
    <property type="evidence" value="ECO:0007669"/>
    <property type="project" value="InterPro"/>
</dbReference>
<organism evidence="4 5">
    <name type="scientific">Serratia quinivorans</name>
    <dbReference type="NCBI Taxonomy" id="137545"/>
    <lineage>
        <taxon>Bacteria</taxon>
        <taxon>Pseudomonadati</taxon>
        <taxon>Pseudomonadota</taxon>
        <taxon>Gammaproteobacteria</taxon>
        <taxon>Enterobacterales</taxon>
        <taxon>Yersiniaceae</taxon>
        <taxon>Serratia</taxon>
    </lineage>
</organism>
<feature type="transmembrane region" description="Helical" evidence="2">
    <location>
        <begin position="45"/>
        <end position="63"/>
    </location>
</feature>
<dbReference type="GO" id="GO:0006465">
    <property type="term" value="P:signal peptide processing"/>
    <property type="evidence" value="ECO:0007669"/>
    <property type="project" value="TreeGrafter"/>
</dbReference>